<dbReference type="PANTHER" id="PTHR28094:SF1">
    <property type="entry name" value="MEIOTICALLY UP-REGULATED GENE 113 PROTEIN"/>
    <property type="match status" value="1"/>
</dbReference>
<dbReference type="GeneID" id="28840079"/>
<organism evidence="3 4">
    <name type="scientific">Pseudogymnoascus verrucosus</name>
    <dbReference type="NCBI Taxonomy" id="342668"/>
    <lineage>
        <taxon>Eukaryota</taxon>
        <taxon>Fungi</taxon>
        <taxon>Dikarya</taxon>
        <taxon>Ascomycota</taxon>
        <taxon>Pezizomycotina</taxon>
        <taxon>Leotiomycetes</taxon>
        <taxon>Thelebolales</taxon>
        <taxon>Thelebolaceae</taxon>
        <taxon>Pseudogymnoascus</taxon>
    </lineage>
</organism>
<dbReference type="AlphaFoldDB" id="A0A1B8GJP0"/>
<feature type="compositionally biased region" description="Low complexity" evidence="1">
    <location>
        <begin position="192"/>
        <end position="201"/>
    </location>
</feature>
<dbReference type="Pfam" id="PF10544">
    <property type="entry name" value="T5orf172"/>
    <property type="match status" value="1"/>
</dbReference>
<dbReference type="RefSeq" id="XP_018129772.1">
    <property type="nucleotide sequence ID" value="XM_018276133.2"/>
</dbReference>
<evidence type="ECO:0000313" key="3">
    <source>
        <dbReference type="EMBL" id="OBT96039.1"/>
    </source>
</evidence>
<sequence>MGDWILRPLERLDSWDGKCLWYKTRKLGGREQRCSRKLKARDGDREQILANVTELVQEGSRPRDDVLRELAGLMLCPANHRSTINQQLLCEHWIARWAEDHIDEDDSDGRSDNGDENDQNHEDDYFPSNDLDTQEHPDIDDFEDSAYFSDDNSNSSVHSDISGGSADLEISTLPLDQDDDPTHLPSLTSTLAPQPAATNNPPAIPAHIRSYSPYTTHSPQEISRALQTKLEQALSPAEISGRIIYGFREVIGSPYIKIGITNDFGRRRGELSRGCGYRCEDLVFQLETRHAMKVEHLVQKHLAAARRREDVSRFVGQGGCNIHMTHVEWFEVGDERVAEVVEGWVRFMKLKPFGEVGDGEAWELKREWKGKLGEVEADHEEGDRWLRWLERHAPATTSDTNLVVSVDVTEDEGVEEVVGEAAAFVPDFIRSTTNDDFLPPFQQPTSPTETHTAYLYTTSIPPYLPPTNPGLPQPNLVTSFLFHALQLVFFLTIVGNISCQQLASLVLLGFATLVARQSDRAMTGESGDVYSGVLRGVYYPDLTGRLAAMDR</sequence>
<evidence type="ECO:0000313" key="4">
    <source>
        <dbReference type="Proteomes" id="UP000091956"/>
    </source>
</evidence>
<protein>
    <recommendedName>
        <fullName evidence="2">Bacteriophage T5 Orf172 DNA-binding domain-containing protein</fullName>
    </recommendedName>
</protein>
<feature type="region of interest" description="Disordered" evidence="1">
    <location>
        <begin position="103"/>
        <end position="220"/>
    </location>
</feature>
<proteinExistence type="predicted"/>
<dbReference type="InterPro" id="IPR018306">
    <property type="entry name" value="Phage_T5_Orf172_DNA-bd"/>
</dbReference>
<reference evidence="3 4" key="1">
    <citation type="submission" date="2016-03" db="EMBL/GenBank/DDBJ databases">
        <title>Comparative genomics of Pseudogymnoascus destructans, the fungus causing white-nose syndrome of bats.</title>
        <authorList>
            <person name="Palmer J.M."/>
            <person name="Drees K.P."/>
            <person name="Foster J.T."/>
            <person name="Lindner D.L."/>
        </authorList>
    </citation>
    <scope>NUCLEOTIDE SEQUENCE [LARGE SCALE GENOMIC DNA]</scope>
    <source>
        <strain evidence="3 4">UAMH 10579</strain>
    </source>
</reference>
<feature type="compositionally biased region" description="Low complexity" evidence="1">
    <location>
        <begin position="149"/>
        <end position="165"/>
    </location>
</feature>
<name>A0A1B8GJP0_9PEZI</name>
<dbReference type="OrthoDB" id="2417614at2759"/>
<feature type="domain" description="Bacteriophage T5 Orf172 DNA-binding" evidence="2">
    <location>
        <begin position="250"/>
        <end position="344"/>
    </location>
</feature>
<keyword evidence="4" id="KW-1185">Reference proteome</keyword>
<feature type="compositionally biased region" description="Basic and acidic residues" evidence="1">
    <location>
        <begin position="108"/>
        <end position="124"/>
    </location>
</feature>
<dbReference type="InterPro" id="IPR053006">
    <property type="entry name" value="Meiosis_regulatory"/>
</dbReference>
<dbReference type="PANTHER" id="PTHR28094">
    <property type="entry name" value="MEIOTICALLY UP-REGULATED GENE 113 PROTEIN"/>
    <property type="match status" value="1"/>
</dbReference>
<gene>
    <name evidence="3" type="ORF">VE01_06693</name>
</gene>
<dbReference type="Proteomes" id="UP000091956">
    <property type="component" value="Unassembled WGS sequence"/>
</dbReference>
<dbReference type="SMART" id="SM00974">
    <property type="entry name" value="T5orf172"/>
    <property type="match status" value="1"/>
</dbReference>
<accession>A0A1B8GJP0</accession>
<dbReference type="STRING" id="342668.A0A1B8GJP0"/>
<dbReference type="EMBL" id="KV460231">
    <property type="protein sequence ID" value="OBT96039.1"/>
    <property type="molecule type" value="Genomic_DNA"/>
</dbReference>
<reference evidence="4" key="2">
    <citation type="journal article" date="2018" name="Nat. Commun.">
        <title>Extreme sensitivity to ultraviolet light in the fungal pathogen causing white-nose syndrome of bats.</title>
        <authorList>
            <person name="Palmer J.M."/>
            <person name="Drees K.P."/>
            <person name="Foster J.T."/>
            <person name="Lindner D.L."/>
        </authorList>
    </citation>
    <scope>NUCLEOTIDE SEQUENCE [LARGE SCALE GENOMIC DNA]</scope>
    <source>
        <strain evidence="4">UAMH 10579</strain>
    </source>
</reference>
<evidence type="ECO:0000256" key="1">
    <source>
        <dbReference type="SAM" id="MobiDB-lite"/>
    </source>
</evidence>
<evidence type="ECO:0000259" key="2">
    <source>
        <dbReference type="SMART" id="SM00974"/>
    </source>
</evidence>